<evidence type="ECO:0000256" key="12">
    <source>
        <dbReference type="PROSITE-ProRule" id="PRU00560"/>
    </source>
</evidence>
<evidence type="ECO:0000313" key="17">
    <source>
        <dbReference type="Proteomes" id="UP001162891"/>
    </source>
</evidence>
<evidence type="ECO:0000256" key="5">
    <source>
        <dbReference type="ARBA" id="ARBA00022840"/>
    </source>
</evidence>
<dbReference type="GO" id="GO:0004386">
    <property type="term" value="F:helicase activity"/>
    <property type="evidence" value="ECO:0007669"/>
    <property type="project" value="UniProtKB-KW"/>
</dbReference>
<evidence type="ECO:0000256" key="9">
    <source>
        <dbReference type="ARBA" id="ARBA00034808"/>
    </source>
</evidence>
<dbReference type="RefSeq" id="WP_248361778.1">
    <property type="nucleotide sequence ID" value="NZ_AP025591.1"/>
</dbReference>
<evidence type="ECO:0000256" key="13">
    <source>
        <dbReference type="SAM" id="MobiDB-lite"/>
    </source>
</evidence>
<accession>A0ABM7WVV1</accession>
<keyword evidence="3 12" id="KW-0378">Hydrolase</keyword>
<dbReference type="InterPro" id="IPR014016">
    <property type="entry name" value="UvrD-like_ATP-bd"/>
</dbReference>
<proteinExistence type="inferred from homology"/>
<dbReference type="Gene3D" id="1.10.10.160">
    <property type="match status" value="1"/>
</dbReference>
<evidence type="ECO:0000256" key="6">
    <source>
        <dbReference type="ARBA" id="ARBA00023125"/>
    </source>
</evidence>
<evidence type="ECO:0000256" key="8">
    <source>
        <dbReference type="ARBA" id="ARBA00034617"/>
    </source>
</evidence>
<dbReference type="InterPro" id="IPR000212">
    <property type="entry name" value="DNA_helicase_UvrD/REP"/>
</dbReference>
<comment type="catalytic activity">
    <reaction evidence="11">
        <text>ATP + H2O = ADP + phosphate + H(+)</text>
        <dbReference type="Rhea" id="RHEA:13065"/>
        <dbReference type="ChEBI" id="CHEBI:15377"/>
        <dbReference type="ChEBI" id="CHEBI:15378"/>
        <dbReference type="ChEBI" id="CHEBI:30616"/>
        <dbReference type="ChEBI" id="CHEBI:43474"/>
        <dbReference type="ChEBI" id="CHEBI:456216"/>
        <dbReference type="EC" id="5.6.2.4"/>
    </reaction>
</comment>
<evidence type="ECO:0000256" key="2">
    <source>
        <dbReference type="ARBA" id="ARBA00022741"/>
    </source>
</evidence>
<dbReference type="Gene3D" id="3.40.50.300">
    <property type="entry name" value="P-loop containing nucleotide triphosphate hydrolases"/>
    <property type="match status" value="2"/>
</dbReference>
<reference evidence="17" key="1">
    <citation type="journal article" date="2022" name="Int. J. Syst. Evol. Microbiol.">
        <title>Anaeromyxobacter oryzae sp. nov., Anaeromyxobacter diazotrophicus sp. nov. and Anaeromyxobacter paludicola sp. nov., isolated from paddy soils.</title>
        <authorList>
            <person name="Itoh H."/>
            <person name="Xu Z."/>
            <person name="Mise K."/>
            <person name="Masuda Y."/>
            <person name="Ushijima N."/>
            <person name="Hayakawa C."/>
            <person name="Shiratori Y."/>
            <person name="Senoo K."/>
        </authorList>
    </citation>
    <scope>NUCLEOTIDE SEQUENCE [LARGE SCALE GENOMIC DNA]</scope>
    <source>
        <strain evidence="17">Red232</strain>
    </source>
</reference>
<dbReference type="CDD" id="cd17932">
    <property type="entry name" value="DEXQc_UvrD"/>
    <property type="match status" value="1"/>
</dbReference>
<evidence type="ECO:0000313" key="16">
    <source>
        <dbReference type="EMBL" id="BDG03620.1"/>
    </source>
</evidence>
<comment type="similarity">
    <text evidence="1">Belongs to the helicase family. UvrD subfamily.</text>
</comment>
<gene>
    <name evidence="16" type="primary">pcrA</name>
    <name evidence="16" type="ORF">AMOR_26160</name>
</gene>
<keyword evidence="5 12" id="KW-0067">ATP-binding</keyword>
<dbReference type="PROSITE" id="PS51217">
    <property type="entry name" value="UVRD_HELICASE_CTER"/>
    <property type="match status" value="1"/>
</dbReference>
<dbReference type="InterPro" id="IPR027417">
    <property type="entry name" value="P-loop_NTPase"/>
</dbReference>
<dbReference type="InterPro" id="IPR014017">
    <property type="entry name" value="DNA_helicase_UvrD-like_C"/>
</dbReference>
<dbReference type="EMBL" id="AP025591">
    <property type="protein sequence ID" value="BDG03620.1"/>
    <property type="molecule type" value="Genomic_DNA"/>
</dbReference>
<feature type="domain" description="UvrD-like helicase C-terminal" evidence="15">
    <location>
        <begin position="288"/>
        <end position="573"/>
    </location>
</feature>
<dbReference type="Pfam" id="PF13361">
    <property type="entry name" value="UvrD_C"/>
    <property type="match status" value="1"/>
</dbReference>
<keyword evidence="7" id="KW-0413">Isomerase</keyword>
<evidence type="ECO:0000256" key="1">
    <source>
        <dbReference type="ARBA" id="ARBA00009922"/>
    </source>
</evidence>
<sequence length="797" mass="87582">MSEDLLQDLNDAQREAVLHGDGPLLVLAGAGSGKTRVIVHRIARLVRDEGVIPWQILAVTFTNKAAGEMRERLEALLGLAAQELWVQTFHAFGARFLRREAARAGLPPSFAIYDTDDQVRLVKRLFAEMGVEDGSPLTAREALSRIDRWKNAALRPAEVEVSSYDVEGQLARQLYERYQAALLRAGAADFGDLIVMPTRLLEEDAALRARWAGRFRHVLVDEFQDTNPAQYRLMKALAGARRNVCVVGDDDQAIYRWRGADVSNILGFDQDFPGTRVVKLEQNYRSTRTILDAAHAVISRAKRRREKRLWTDRDAGAALALLVGEDEHAEAERIARGVAAERGRGTPGDEIAVLYRTNAQSRPLEAALRAARIPYVIVRGTSFYERAEVKDAAAYLRLALNPASDIDLERVVNRPARKIGEKTVERLRAHATAKGIPLYEAIADRDAVAELKPAARAALGEFHDIVASLHADVPALDAGIAVQEALKRSGLLARLEEDHSDEAVERAENLAELVAAAREFDEALLGEAPPTDPDDVRPPPLARFLEQIALLGEADAETPEGRVALMTLHAAKGLEFEAVFLAGLEDGTLPYERPWSDQTPVERDEALDEERRLCYVGMTRAKARLTLSLARRRMGYGEGGPSYRQMEPSRFLRDLPPELFGEAVAREVRAREARAAAPPLARPPVVRRHPGALEGEPHIELDGDDGIGPARPSTPGPRGGPSARGERISGEPTVEYDLDQRPSRGGAPFQRGARVRHASLGEGIVLSCEGAGMEAKATVRFDSGDRRVVCRFLVADE</sequence>
<dbReference type="SUPFAM" id="SSF52540">
    <property type="entry name" value="P-loop containing nucleoside triphosphate hydrolases"/>
    <property type="match status" value="1"/>
</dbReference>
<dbReference type="PROSITE" id="PS51198">
    <property type="entry name" value="UVRD_HELICASE_ATP_BIND"/>
    <property type="match status" value="1"/>
</dbReference>
<dbReference type="Pfam" id="PF00580">
    <property type="entry name" value="UvrD-helicase"/>
    <property type="match status" value="1"/>
</dbReference>
<dbReference type="InterPro" id="IPR013986">
    <property type="entry name" value="DExx_box_DNA_helicase_dom_sf"/>
</dbReference>
<keyword evidence="4 12" id="KW-0347">Helicase</keyword>
<evidence type="ECO:0000256" key="10">
    <source>
        <dbReference type="ARBA" id="ARBA00034923"/>
    </source>
</evidence>
<feature type="binding site" evidence="12">
    <location>
        <begin position="28"/>
        <end position="35"/>
    </location>
    <ligand>
        <name>ATP</name>
        <dbReference type="ChEBI" id="CHEBI:30616"/>
    </ligand>
</feature>
<feature type="region of interest" description="Disordered" evidence="13">
    <location>
        <begin position="673"/>
        <end position="752"/>
    </location>
</feature>
<keyword evidence="2 12" id="KW-0547">Nucleotide-binding</keyword>
<comment type="catalytic activity">
    <reaction evidence="8">
        <text>Couples ATP hydrolysis with the unwinding of duplex DNA by translocating in the 3'-5' direction.</text>
        <dbReference type="EC" id="5.6.2.4"/>
    </reaction>
</comment>
<protein>
    <recommendedName>
        <fullName evidence="9">DNA 3'-5' helicase</fullName>
        <ecNumber evidence="9">5.6.2.4</ecNumber>
    </recommendedName>
    <alternativeName>
        <fullName evidence="10">DNA 3'-5' helicase II</fullName>
    </alternativeName>
</protein>
<evidence type="ECO:0000256" key="4">
    <source>
        <dbReference type="ARBA" id="ARBA00022806"/>
    </source>
</evidence>
<dbReference type="EC" id="5.6.2.4" evidence="9"/>
<organism evidence="16 17">
    <name type="scientific">Anaeromyxobacter oryzae</name>
    <dbReference type="NCBI Taxonomy" id="2918170"/>
    <lineage>
        <taxon>Bacteria</taxon>
        <taxon>Pseudomonadati</taxon>
        <taxon>Myxococcota</taxon>
        <taxon>Myxococcia</taxon>
        <taxon>Myxococcales</taxon>
        <taxon>Cystobacterineae</taxon>
        <taxon>Anaeromyxobacteraceae</taxon>
        <taxon>Anaeromyxobacter</taxon>
    </lineage>
</organism>
<evidence type="ECO:0000259" key="14">
    <source>
        <dbReference type="PROSITE" id="PS51198"/>
    </source>
</evidence>
<evidence type="ECO:0000259" key="15">
    <source>
        <dbReference type="PROSITE" id="PS51217"/>
    </source>
</evidence>
<dbReference type="Gene3D" id="1.10.486.10">
    <property type="entry name" value="PCRA, domain 4"/>
    <property type="match status" value="1"/>
</dbReference>
<evidence type="ECO:0000256" key="3">
    <source>
        <dbReference type="ARBA" id="ARBA00022801"/>
    </source>
</evidence>
<feature type="domain" description="UvrD-like helicase ATP-binding" evidence="14">
    <location>
        <begin position="7"/>
        <end position="287"/>
    </location>
</feature>
<evidence type="ECO:0000256" key="7">
    <source>
        <dbReference type="ARBA" id="ARBA00023235"/>
    </source>
</evidence>
<evidence type="ECO:0000256" key="11">
    <source>
        <dbReference type="ARBA" id="ARBA00048988"/>
    </source>
</evidence>
<dbReference type="PANTHER" id="PTHR11070">
    <property type="entry name" value="UVRD / RECB / PCRA DNA HELICASE FAMILY MEMBER"/>
    <property type="match status" value="1"/>
</dbReference>
<dbReference type="PANTHER" id="PTHR11070:SF2">
    <property type="entry name" value="ATP-DEPENDENT DNA HELICASE SRS2"/>
    <property type="match status" value="1"/>
</dbReference>
<dbReference type="CDD" id="cd18807">
    <property type="entry name" value="SF1_C_UvrD"/>
    <property type="match status" value="1"/>
</dbReference>
<dbReference type="Proteomes" id="UP001162891">
    <property type="component" value="Chromosome"/>
</dbReference>
<keyword evidence="17" id="KW-1185">Reference proteome</keyword>
<name>A0ABM7WVV1_9BACT</name>
<keyword evidence="6" id="KW-0238">DNA-binding</keyword>